<dbReference type="Proteomes" id="UP001163603">
    <property type="component" value="Chromosome 12"/>
</dbReference>
<evidence type="ECO:0000313" key="2">
    <source>
        <dbReference type="Proteomes" id="UP001163603"/>
    </source>
</evidence>
<sequence>MVLVTENKGRSKSKGQGQNGRGDFGTVKMDNDGLAKVNGIGDLCLEMDDGSSLLLKDVKHILDICLNLISTSRLDDEGYCNTFSDGQWKHTRGSMVVT</sequence>
<name>A0ACC0XKP3_9ROSI</name>
<protein>
    <submittedName>
        <fullName evidence="1">Uncharacterized protein</fullName>
    </submittedName>
</protein>
<proteinExistence type="predicted"/>
<keyword evidence="2" id="KW-1185">Reference proteome</keyword>
<gene>
    <name evidence="1" type="ORF">Pint_10869</name>
</gene>
<evidence type="ECO:0000313" key="1">
    <source>
        <dbReference type="EMBL" id="KAJ0017731.1"/>
    </source>
</evidence>
<organism evidence="1 2">
    <name type="scientific">Pistacia integerrima</name>
    <dbReference type="NCBI Taxonomy" id="434235"/>
    <lineage>
        <taxon>Eukaryota</taxon>
        <taxon>Viridiplantae</taxon>
        <taxon>Streptophyta</taxon>
        <taxon>Embryophyta</taxon>
        <taxon>Tracheophyta</taxon>
        <taxon>Spermatophyta</taxon>
        <taxon>Magnoliopsida</taxon>
        <taxon>eudicotyledons</taxon>
        <taxon>Gunneridae</taxon>
        <taxon>Pentapetalae</taxon>
        <taxon>rosids</taxon>
        <taxon>malvids</taxon>
        <taxon>Sapindales</taxon>
        <taxon>Anacardiaceae</taxon>
        <taxon>Pistacia</taxon>
    </lineage>
</organism>
<reference evidence="2" key="1">
    <citation type="journal article" date="2023" name="G3 (Bethesda)">
        <title>Genome assembly and association tests identify interacting loci associated with vigor, precocity, and sex in interspecific pistachio rootstocks.</title>
        <authorList>
            <person name="Palmer W."/>
            <person name="Jacygrad E."/>
            <person name="Sagayaradj S."/>
            <person name="Cavanaugh K."/>
            <person name="Han R."/>
            <person name="Bertier L."/>
            <person name="Beede B."/>
            <person name="Kafkas S."/>
            <person name="Golino D."/>
            <person name="Preece J."/>
            <person name="Michelmore R."/>
        </authorList>
    </citation>
    <scope>NUCLEOTIDE SEQUENCE [LARGE SCALE GENOMIC DNA]</scope>
</reference>
<dbReference type="EMBL" id="CM047747">
    <property type="protein sequence ID" value="KAJ0017731.1"/>
    <property type="molecule type" value="Genomic_DNA"/>
</dbReference>
<comment type="caution">
    <text evidence="1">The sequence shown here is derived from an EMBL/GenBank/DDBJ whole genome shotgun (WGS) entry which is preliminary data.</text>
</comment>
<accession>A0ACC0XKP3</accession>